<dbReference type="SUPFAM" id="SSF56024">
    <property type="entry name" value="Phospholipase D/nuclease"/>
    <property type="match status" value="2"/>
</dbReference>
<dbReference type="STRING" id="45607.A0A2T0FCC2"/>
<comment type="similarity">
    <text evidence="2">Belongs to the tyrosyl-DNA phosphodiesterase family.</text>
</comment>
<keyword evidence="6" id="KW-0269">Exonuclease</keyword>
<dbReference type="AlphaFoldDB" id="A0A2T0FCC2"/>
<evidence type="ECO:0000256" key="1">
    <source>
        <dbReference type="ARBA" id="ARBA00004123"/>
    </source>
</evidence>
<dbReference type="InterPro" id="IPR010347">
    <property type="entry name" value="Tdp1"/>
</dbReference>
<gene>
    <name evidence="12" type="ORF">B9G98_00251</name>
</gene>
<keyword evidence="7" id="KW-0234">DNA repair</keyword>
<keyword evidence="4" id="KW-0227">DNA damage</keyword>
<proteinExistence type="inferred from homology"/>
<dbReference type="PANTHER" id="PTHR12415">
    <property type="entry name" value="TYROSYL-DNA PHOSPHODIESTERASE 1"/>
    <property type="match status" value="1"/>
</dbReference>
<dbReference type="PANTHER" id="PTHR12415:SF0">
    <property type="entry name" value="TYROSYL-DNA PHOSPHODIESTERASE 1"/>
    <property type="match status" value="1"/>
</dbReference>
<dbReference type="GO" id="GO:0006281">
    <property type="term" value="P:DNA repair"/>
    <property type="evidence" value="ECO:0007669"/>
    <property type="project" value="UniProtKB-KW"/>
</dbReference>
<dbReference type="CDD" id="cd09123">
    <property type="entry name" value="PLDc_Tdp1_2"/>
    <property type="match status" value="1"/>
</dbReference>
<dbReference type="GeneID" id="36514000"/>
<name>A0A2T0FCC2_9ASCO</name>
<feature type="binding site" evidence="10">
    <location>
        <position position="311"/>
    </location>
    <ligand>
        <name>substrate</name>
    </ligand>
</feature>
<comment type="caution">
    <text evidence="12">The sequence shown here is derived from an EMBL/GenBank/DDBJ whole genome shotgun (WGS) entry which is preliminary data.</text>
</comment>
<dbReference type="GO" id="GO:0003697">
    <property type="term" value="F:single-stranded DNA binding"/>
    <property type="evidence" value="ECO:0007669"/>
    <property type="project" value="TreeGrafter"/>
</dbReference>
<evidence type="ECO:0000313" key="12">
    <source>
        <dbReference type="EMBL" id="PRT52631.1"/>
    </source>
</evidence>
<comment type="subcellular location">
    <subcellularLocation>
        <location evidence="1">Nucleus</location>
    </subcellularLocation>
</comment>
<evidence type="ECO:0000256" key="7">
    <source>
        <dbReference type="ARBA" id="ARBA00023204"/>
    </source>
</evidence>
<evidence type="ECO:0000256" key="4">
    <source>
        <dbReference type="ARBA" id="ARBA00022763"/>
    </source>
</evidence>
<keyword evidence="8" id="KW-0539">Nucleus</keyword>
<keyword evidence="5" id="KW-0378">Hydrolase</keyword>
<dbReference type="GO" id="GO:0003690">
    <property type="term" value="F:double-stranded DNA binding"/>
    <property type="evidence" value="ECO:0007669"/>
    <property type="project" value="TreeGrafter"/>
</dbReference>
<dbReference type="GO" id="GO:0004527">
    <property type="term" value="F:exonuclease activity"/>
    <property type="evidence" value="ECO:0007669"/>
    <property type="project" value="UniProtKB-KW"/>
</dbReference>
<accession>A0A2T0FCC2</accession>
<dbReference type="Gene3D" id="3.30.870.10">
    <property type="entry name" value="Endonuclease Chain A"/>
    <property type="match status" value="2"/>
</dbReference>
<dbReference type="GO" id="GO:0005634">
    <property type="term" value="C:nucleus"/>
    <property type="evidence" value="ECO:0007669"/>
    <property type="project" value="UniProtKB-SubCell"/>
</dbReference>
<sequence>MSFKLTKIEALDGYSVYTVGLADLLANTAWHTIYMFNYMYDLPWVVSHFPPSADIDMHVIYGYKASANQEGKDLEAGKRECARHASKIRLHLHGVRLINQYATHHSKIMIFVGASRLQIVIHTANMIEFDWANMTQGVWISPLLERQDVPTPHSRFRGDFTRYLMAYNIPAVTKLAESFTNYNFSGIHDTLVASVPGQHLKPWWGLRRLKQELAELHVEESICQISSIATLPQQFLPKLASCLNCPLSELAVVYPTMQNIQESLNGWQSGGSIHLKRKTTAHDNQYDRLAPHLRQWKNLRHARDRAAPHIKTYTGITDNQAQYFLLTSANLSTQAWGSENPKKGTIYIQSWECGVLRKHGDIPLIYNLPLVPYGPQDKAWSIDTFLASVS</sequence>
<evidence type="ECO:0000256" key="5">
    <source>
        <dbReference type="ARBA" id="ARBA00022801"/>
    </source>
</evidence>
<protein>
    <submittedName>
        <fullName evidence="12">Tyrosyl-DNA phosphodiesterase 1</fullName>
    </submittedName>
</protein>
<reference evidence="12 13" key="1">
    <citation type="submission" date="2017-04" db="EMBL/GenBank/DDBJ databases">
        <title>Genome sequencing of [Candida] sorbophila.</title>
        <authorList>
            <person name="Ahn J.O."/>
        </authorList>
    </citation>
    <scope>NUCLEOTIDE SEQUENCE [LARGE SCALE GENOMIC DNA]</scope>
    <source>
        <strain evidence="12 13">DS02</strain>
    </source>
</reference>
<feature type="site" description="Interaction with DNA" evidence="11">
    <location>
        <position position="332"/>
    </location>
</feature>
<dbReference type="Proteomes" id="UP000238350">
    <property type="component" value="Unassembled WGS sequence"/>
</dbReference>
<dbReference type="Pfam" id="PF06087">
    <property type="entry name" value="Tyr-DNA_phospho"/>
    <property type="match status" value="1"/>
</dbReference>
<feature type="binding site" evidence="10">
    <location>
        <position position="107"/>
    </location>
    <ligand>
        <name>substrate</name>
    </ligand>
</feature>
<dbReference type="OrthoDB" id="47785at2759"/>
<evidence type="ECO:0000313" key="13">
    <source>
        <dbReference type="Proteomes" id="UP000238350"/>
    </source>
</evidence>
<evidence type="ECO:0000256" key="3">
    <source>
        <dbReference type="ARBA" id="ARBA00022722"/>
    </source>
</evidence>
<evidence type="ECO:0000256" key="6">
    <source>
        <dbReference type="ARBA" id="ARBA00022839"/>
    </source>
</evidence>
<evidence type="ECO:0000256" key="11">
    <source>
        <dbReference type="PIRSR" id="PIRSR610347-3"/>
    </source>
</evidence>
<evidence type="ECO:0000256" key="9">
    <source>
        <dbReference type="PIRSR" id="PIRSR610347-1"/>
    </source>
</evidence>
<feature type="active site" description="Nucleophile" evidence="9">
    <location>
        <position position="105"/>
    </location>
</feature>
<evidence type="ECO:0000256" key="10">
    <source>
        <dbReference type="PIRSR" id="PIRSR610347-2"/>
    </source>
</evidence>
<feature type="active site" description="Proton donor/acceptor" evidence="9">
    <location>
        <position position="309"/>
    </location>
</feature>
<dbReference type="GO" id="GO:0017005">
    <property type="term" value="F:3'-tyrosyl-DNA phosphodiesterase activity"/>
    <property type="evidence" value="ECO:0007669"/>
    <property type="project" value="TreeGrafter"/>
</dbReference>
<keyword evidence="3" id="KW-0540">Nuclease</keyword>
<evidence type="ECO:0000256" key="8">
    <source>
        <dbReference type="ARBA" id="ARBA00023242"/>
    </source>
</evidence>
<dbReference type="RefSeq" id="XP_024662577.1">
    <property type="nucleotide sequence ID" value="XM_024806809.1"/>
</dbReference>
<dbReference type="EMBL" id="NDIQ01000001">
    <property type="protein sequence ID" value="PRT52631.1"/>
    <property type="molecule type" value="Genomic_DNA"/>
</dbReference>
<organism evidence="12 13">
    <name type="scientific">Wickerhamiella sorbophila</name>
    <dbReference type="NCBI Taxonomy" id="45607"/>
    <lineage>
        <taxon>Eukaryota</taxon>
        <taxon>Fungi</taxon>
        <taxon>Dikarya</taxon>
        <taxon>Ascomycota</taxon>
        <taxon>Saccharomycotina</taxon>
        <taxon>Dipodascomycetes</taxon>
        <taxon>Dipodascales</taxon>
        <taxon>Trichomonascaceae</taxon>
        <taxon>Wickerhamiella</taxon>
    </lineage>
</organism>
<keyword evidence="13" id="KW-1185">Reference proteome</keyword>
<evidence type="ECO:0000256" key="2">
    <source>
        <dbReference type="ARBA" id="ARBA00010205"/>
    </source>
</evidence>